<dbReference type="Pfam" id="PF20703">
    <property type="entry name" value="nSTAND1"/>
    <property type="match status" value="2"/>
</dbReference>
<dbReference type="InterPro" id="IPR015943">
    <property type="entry name" value="WD40/YVTN_repeat-like_dom_sf"/>
</dbReference>
<dbReference type="EMBL" id="VWXX01000004">
    <property type="protein sequence ID" value="KAA6186648.1"/>
    <property type="molecule type" value="Genomic_DNA"/>
</dbReference>
<feature type="repeat" description="WD" evidence="1">
    <location>
        <begin position="1194"/>
        <end position="1236"/>
    </location>
</feature>
<dbReference type="InterPro" id="IPR001680">
    <property type="entry name" value="WD40_rpt"/>
</dbReference>
<dbReference type="PROSITE" id="PS50082">
    <property type="entry name" value="WD_REPEATS_2"/>
    <property type="match status" value="6"/>
</dbReference>
<evidence type="ECO:0000313" key="6">
    <source>
        <dbReference type="Proteomes" id="UP000322981"/>
    </source>
</evidence>
<feature type="region of interest" description="Disordered" evidence="2">
    <location>
        <begin position="1256"/>
        <end position="1292"/>
    </location>
</feature>
<feature type="domain" description="Novel STAND NTPase 1" evidence="4">
    <location>
        <begin position="545"/>
        <end position="746"/>
    </location>
</feature>
<feature type="repeat" description="WD" evidence="1">
    <location>
        <begin position="1105"/>
        <end position="1146"/>
    </location>
</feature>
<reference evidence="5 6" key="1">
    <citation type="submission" date="2019-09" db="EMBL/GenBank/DDBJ databases">
        <title>Whole-genome sequence of the purple sulfur bacterium Thiohalocapsa marina DSM 19078.</title>
        <authorList>
            <person name="Kyndt J.A."/>
            <person name="Meyer T.E."/>
        </authorList>
    </citation>
    <scope>NUCLEOTIDE SEQUENCE [LARGE SCALE GENOMIC DNA]</scope>
    <source>
        <strain evidence="5 6">DSM 19078</strain>
    </source>
</reference>
<feature type="compositionally biased region" description="Low complexity" evidence="2">
    <location>
        <begin position="461"/>
        <end position="470"/>
    </location>
</feature>
<feature type="repeat" description="WD" evidence="1">
    <location>
        <begin position="1534"/>
        <end position="1565"/>
    </location>
</feature>
<feature type="region of interest" description="Disordered" evidence="2">
    <location>
        <begin position="1313"/>
        <end position="1341"/>
    </location>
</feature>
<feature type="compositionally biased region" description="Low complexity" evidence="2">
    <location>
        <begin position="1283"/>
        <end position="1292"/>
    </location>
</feature>
<dbReference type="CDD" id="cd00200">
    <property type="entry name" value="WD40"/>
    <property type="match status" value="1"/>
</dbReference>
<evidence type="ECO:0000259" key="4">
    <source>
        <dbReference type="Pfam" id="PF20703"/>
    </source>
</evidence>
<accession>A0A5M8FP28</accession>
<gene>
    <name evidence="5" type="ORF">F2Q65_04550</name>
</gene>
<dbReference type="SUPFAM" id="SSF50998">
    <property type="entry name" value="Quinoprotein alcohol dehydrogenase-like"/>
    <property type="match status" value="1"/>
</dbReference>
<dbReference type="InterPro" id="IPR011047">
    <property type="entry name" value="Quinoprotein_ADH-like_sf"/>
</dbReference>
<dbReference type="RefSeq" id="WP_150090879.1">
    <property type="nucleotide sequence ID" value="NZ_JBFUOH010000052.1"/>
</dbReference>
<dbReference type="Gene3D" id="2.130.10.10">
    <property type="entry name" value="YVTN repeat-like/Quinoprotein amine dehydrogenase"/>
    <property type="match status" value="4"/>
</dbReference>
<feature type="compositionally biased region" description="Polar residues" evidence="2">
    <location>
        <begin position="1314"/>
        <end position="1334"/>
    </location>
</feature>
<dbReference type="PROSITE" id="PS50294">
    <property type="entry name" value="WD_REPEATS_REGION"/>
    <property type="match status" value="2"/>
</dbReference>
<comment type="caution">
    <text evidence="5">The sequence shown here is derived from an EMBL/GenBank/DDBJ whole genome shotgun (WGS) entry which is preliminary data.</text>
</comment>
<keyword evidence="1" id="KW-0853">WD repeat</keyword>
<dbReference type="OrthoDB" id="6195244at2"/>
<dbReference type="PANTHER" id="PTHR19879">
    <property type="entry name" value="TRANSCRIPTION INITIATION FACTOR TFIID"/>
    <property type="match status" value="1"/>
</dbReference>
<sequence>MPDNRVRIFVSSPADVEHERATVKAVVERLAQEYIPYFTLQTVLWEEEALTADRTFQAGLTHPSDCDIVLVILWTRLGSPLPQQPYRGMTGTEWEFLSAVEASSRDGRPEVLVYKKTAAKLVDITDAAAAQEAMEDRRRLETFFREHFFNPDNTFRRAFRTFDNDAAFRELVEVQLRKLLNRRISAERRAAAGPAHWQGSPFRPDRPFEVADERVFTGREREIRELLGRLEARRADEPGFLLLSGPGAAGRTSLLRAGLAARLARPFLFERIAGVRCVLTDPLADAPTPLGALAAGLCRTEALGDPLSRFGLSVAQFERLLAGEPELAARQIESALHQLTPASADPDASIRLALILDPLEDLLEANEPDTLQPFARALRALAEIPAIWVVASLRSDALPRLAALDRLLELVTPARWIELEPLPTARIRQVVEIPLRIAGIEPESGPEPEPEPERERETEAAPEQRAVPGRGSRRRSVGEARGPGLVEQIEAEASRLRLWAPPVQGLLDRFYREALGQAAPDADPSLPIPISTPSPTRTPALGDALAGQVLQRAQRLWSGLDDRQRAALPRLCRALIGLDADGLRPVIRQGDLRALRADADCAALLRAMIRAHLVIAEGVPDPTRLVPCEQPDERLLGILQGAWRQWWRDWTAHWRPPQERPAAAQDPSAQPGARPERTLAAAADGPAEAPAVDLAAYHPVASFSHPALIRHWPPVRDWLRDADNRRLLQVRGQLTRQALLWKRTDCNREYLYGELSHAAARRFADPFAGELEPVEQEFLQRSAAQIGFVRRRNRLVRAFGVMLLALLVGATGAAGLAWQASRDARINLHRGQLKEADLHITRGNTPQAVIQAIAAGEDLPHQAVQTLSLAFSRNRLLAMARSGDADPGDPHRPAFDADGTLLATITPQQGAQLWRLTDGRYVPDQALHGDGLGLHSLVIATDGTVFGIGPAGIWALPAEAEAPPRYPCGSPPGTALRLDAARRYLALGSADGAVCVVDLQQPGRVLLQRTFDEGEIRGLSFSPQGDRLLTASALGRTHIIDLRSGDILHSLPADGPLGRPFNSAVFDAAGERIAIAAVDERVRLYHGDGRPLDELAESDIGGEPFKIHRTAVREVAFAPNGAFLVAADDQGQVVRWSLDGSRQAVVLGNHGLSITSLAMGPAPVGPSEETLVLTGSLDQTARLWGLETGKPLAVLGHDGALSAAAFSRDGSRVQTFSRQDGSARLWSVRPGSRLAFELPHPDHVWDLSLAIAPPELAHSGTGADPGEGPGEDPGVANGMQAETPPGTTLPLLLATAGYDGGVRVWRYHRATPGALQTPTASSPRPSKAQANTQTQPPPEPLLNLQAHADRVRQVRFSGSARRLASAAYDGTAQVHDLISGSTCVLPVTPDNDAGRVYNALFGPDERWLLTTSDASAEPVRLFSIARCAPIDAGPALTHGNVGVTAAAIRALDASTLIATGDEDGTLRLLSHDPAAGDAASGWSRRCALDLGIGPVGSLTLSGDGRLLAAAGSDSRAALVHIDPQTVDCRLGAYLEGHTGRVYSVDIAPDGRRILTGSLDKTARLWGRDGTPRAVLRGHEDRIYRADFSPDGDWMLTASRDGSLRLWRAPGPGGHAGAQSDFRDGSESGDIEQISTFLPLRADLGGVASAAFSPDGHYIAGAYWENAALLWRIWTEEQTVPRTRIERWGRERARLALIDEAYRFRAANLASP</sequence>
<dbReference type="SMART" id="SM00320">
    <property type="entry name" value="WD40"/>
    <property type="match status" value="14"/>
</dbReference>
<dbReference type="Pfam" id="PF13271">
    <property type="entry name" value="DUF4062"/>
    <property type="match status" value="1"/>
</dbReference>
<feature type="domain" description="DUF4062" evidence="3">
    <location>
        <begin position="7"/>
        <end position="98"/>
    </location>
</feature>
<proteinExistence type="predicted"/>
<organism evidence="5 6">
    <name type="scientific">Thiohalocapsa marina</name>
    <dbReference type="NCBI Taxonomy" id="424902"/>
    <lineage>
        <taxon>Bacteria</taxon>
        <taxon>Pseudomonadati</taxon>
        <taxon>Pseudomonadota</taxon>
        <taxon>Gammaproteobacteria</taxon>
        <taxon>Chromatiales</taxon>
        <taxon>Chromatiaceae</taxon>
        <taxon>Thiohalocapsa</taxon>
    </lineage>
</organism>
<feature type="region of interest" description="Disordered" evidence="2">
    <location>
        <begin position="657"/>
        <end position="685"/>
    </location>
</feature>
<keyword evidence="6" id="KW-1185">Reference proteome</keyword>
<dbReference type="SUPFAM" id="SSF50978">
    <property type="entry name" value="WD40 repeat-like"/>
    <property type="match status" value="1"/>
</dbReference>
<dbReference type="InterPro" id="IPR036322">
    <property type="entry name" value="WD40_repeat_dom_sf"/>
</dbReference>
<name>A0A5M8FP28_9GAMM</name>
<dbReference type="InterPro" id="IPR049052">
    <property type="entry name" value="nSTAND1"/>
</dbReference>
<evidence type="ECO:0000256" key="1">
    <source>
        <dbReference type="PROSITE-ProRule" id="PRU00221"/>
    </source>
</evidence>
<dbReference type="InterPro" id="IPR025139">
    <property type="entry name" value="DUF4062"/>
</dbReference>
<evidence type="ECO:0000313" key="5">
    <source>
        <dbReference type="EMBL" id="KAA6186648.1"/>
    </source>
</evidence>
<dbReference type="PANTHER" id="PTHR19879:SF9">
    <property type="entry name" value="TRANSCRIPTION INITIATION FACTOR TFIID SUBUNIT 5"/>
    <property type="match status" value="1"/>
</dbReference>
<feature type="domain" description="Novel STAND NTPase 1" evidence="4">
    <location>
        <begin position="201"/>
        <end position="444"/>
    </location>
</feature>
<feature type="region of interest" description="Disordered" evidence="2">
    <location>
        <begin position="439"/>
        <end position="481"/>
    </location>
</feature>
<dbReference type="Proteomes" id="UP000322981">
    <property type="component" value="Unassembled WGS sequence"/>
</dbReference>
<feature type="repeat" description="WD" evidence="1">
    <location>
        <begin position="1344"/>
        <end position="1377"/>
    </location>
</feature>
<feature type="repeat" description="WD" evidence="1">
    <location>
        <begin position="1575"/>
        <end position="1606"/>
    </location>
</feature>
<feature type="repeat" description="WD" evidence="1">
    <location>
        <begin position="1147"/>
        <end position="1194"/>
    </location>
</feature>
<evidence type="ECO:0000259" key="3">
    <source>
        <dbReference type="Pfam" id="PF13271"/>
    </source>
</evidence>
<dbReference type="Pfam" id="PF00400">
    <property type="entry name" value="WD40"/>
    <property type="match status" value="4"/>
</dbReference>
<evidence type="ECO:0000256" key="2">
    <source>
        <dbReference type="SAM" id="MobiDB-lite"/>
    </source>
</evidence>
<protein>
    <submittedName>
        <fullName evidence="5">AAA family ATPase</fullName>
    </submittedName>
</protein>